<evidence type="ECO:0000256" key="1">
    <source>
        <dbReference type="SAM" id="MobiDB-lite"/>
    </source>
</evidence>
<gene>
    <name evidence="3" type="ORF">Agub_g1790</name>
</gene>
<feature type="non-terminal residue" evidence="3">
    <location>
        <position position="687"/>
    </location>
</feature>
<dbReference type="Gene3D" id="3.40.140.10">
    <property type="entry name" value="Cytidine Deaminase, domain 2"/>
    <property type="match status" value="1"/>
</dbReference>
<keyword evidence="4" id="KW-1185">Reference proteome</keyword>
<dbReference type="InterPro" id="IPR037518">
    <property type="entry name" value="MPN"/>
</dbReference>
<feature type="region of interest" description="Disordered" evidence="1">
    <location>
        <begin position="154"/>
        <end position="209"/>
    </location>
</feature>
<dbReference type="AlphaFoldDB" id="A0AAD3DG16"/>
<feature type="non-terminal residue" evidence="3">
    <location>
        <position position="1"/>
    </location>
</feature>
<organism evidence="3 4">
    <name type="scientific">Astrephomene gubernaculifera</name>
    <dbReference type="NCBI Taxonomy" id="47775"/>
    <lineage>
        <taxon>Eukaryota</taxon>
        <taxon>Viridiplantae</taxon>
        <taxon>Chlorophyta</taxon>
        <taxon>core chlorophytes</taxon>
        <taxon>Chlorophyceae</taxon>
        <taxon>CS clade</taxon>
        <taxon>Chlamydomonadales</taxon>
        <taxon>Astrephomenaceae</taxon>
        <taxon>Astrephomene</taxon>
    </lineage>
</organism>
<evidence type="ECO:0000259" key="2">
    <source>
        <dbReference type="PROSITE" id="PS50249"/>
    </source>
</evidence>
<reference evidence="3 4" key="1">
    <citation type="journal article" date="2021" name="Sci. Rep.">
        <title>Genome sequencing of the multicellular alga Astrephomene provides insights into convergent evolution of germ-soma differentiation.</title>
        <authorList>
            <person name="Yamashita S."/>
            <person name="Yamamoto K."/>
            <person name="Matsuzaki R."/>
            <person name="Suzuki S."/>
            <person name="Yamaguchi H."/>
            <person name="Hirooka S."/>
            <person name="Minakuchi Y."/>
            <person name="Miyagishima S."/>
            <person name="Kawachi M."/>
            <person name="Toyoda A."/>
            <person name="Nozaki H."/>
        </authorList>
    </citation>
    <scope>NUCLEOTIDE SEQUENCE [LARGE SCALE GENOMIC DNA]</scope>
    <source>
        <strain evidence="3 4">NIES-4017</strain>
    </source>
</reference>
<dbReference type="PANTHER" id="PTHR10410">
    <property type="entry name" value="EUKARYOTIC TRANSLATION INITIATION FACTOR 3 -RELATED"/>
    <property type="match status" value="1"/>
</dbReference>
<dbReference type="PROSITE" id="PS50249">
    <property type="entry name" value="MPN"/>
    <property type="match status" value="1"/>
</dbReference>
<feature type="region of interest" description="Disordered" evidence="1">
    <location>
        <begin position="1"/>
        <end position="31"/>
    </location>
</feature>
<comment type="caution">
    <text evidence="3">The sequence shown here is derived from an EMBL/GenBank/DDBJ whole genome shotgun (WGS) entry which is preliminary data.</text>
</comment>
<proteinExistence type="predicted"/>
<dbReference type="SUPFAM" id="SSF102712">
    <property type="entry name" value="JAB1/MPN domain"/>
    <property type="match status" value="1"/>
</dbReference>
<feature type="domain" description="MPN" evidence="2">
    <location>
        <begin position="231"/>
        <end position="371"/>
    </location>
</feature>
<evidence type="ECO:0000313" key="3">
    <source>
        <dbReference type="EMBL" id="GFR41141.1"/>
    </source>
</evidence>
<feature type="compositionally biased region" description="Pro residues" evidence="1">
    <location>
        <begin position="159"/>
        <end position="181"/>
    </location>
</feature>
<dbReference type="InterPro" id="IPR050242">
    <property type="entry name" value="JAMM_MPN+_peptidase_M67A"/>
</dbReference>
<evidence type="ECO:0000313" key="4">
    <source>
        <dbReference type="Proteomes" id="UP001054857"/>
    </source>
</evidence>
<dbReference type="InterPro" id="IPR000555">
    <property type="entry name" value="JAMM/MPN+_dom"/>
</dbReference>
<sequence>RKRRKGPSAGGSSDGDDDMGVGAPGVDVPTDPSQAAAAAAMAAAVAAAAAAAGGGGMQGFTQAQLMAAAAAAAALPQLAAATGGHLGLAPPAANPPAAPAFGSFTALLSGASDGGAPAAPPALAGPASSLAAALQAGAPLGPLTAALAPALQPALQPQPTLPPPAQQQVPPAPLMALPPPASMANAQTEYARNRPRRENAGQRAHMGVTSESLQLVKPQEFGAGKTQPYSVDVSSWALMAMDFHAHLSTFEVIGLLGGTWNPETRQLVVIEAYACRRAAGSDGATSVELDPAAQVEVQQEMEKKGQTCVGWYHSHPVFEPSPSQKDMDNQRNYQALFRCEQTRLEPFLGFIVGPYDIAMPQPTSVITTFTVQTFKGSMIPYSVRCQVHGYEVIPDAALLGKLAGMLDAFRDDPGRVDFGELWRGYGYVLPDGCSVDQRPLTRLAKFRISLANYMREANPAAVREVLDLLCGELQSRWGVNLAAALAAADAGTAAAPAALGAPPPQAQPASAGGQAGESMLGLLLADGDEGAAAAAQQQQQQQQAGAVADAAGCLAPMGPPLHGVTVAPVAHGEPGLGLVGAAPVAAGGMLQALLEDDDAPPPAAGPSGLPLDASGAAAVPQLPAAALEPMSVAGLGPGSAGLLAQMAEAVQGGGLGAGGALVKQEQGQAAVPGLYGGALGVYDQAAG</sequence>
<dbReference type="GO" id="GO:0008237">
    <property type="term" value="F:metallopeptidase activity"/>
    <property type="evidence" value="ECO:0007669"/>
    <property type="project" value="InterPro"/>
</dbReference>
<dbReference type="Pfam" id="PF01398">
    <property type="entry name" value="JAB"/>
    <property type="match status" value="1"/>
</dbReference>
<name>A0AAD3DG16_9CHLO</name>
<protein>
    <recommendedName>
        <fullName evidence="2">MPN domain-containing protein</fullName>
    </recommendedName>
</protein>
<dbReference type="Proteomes" id="UP001054857">
    <property type="component" value="Unassembled WGS sequence"/>
</dbReference>
<accession>A0AAD3DG16</accession>
<dbReference type="EMBL" id="BMAR01000001">
    <property type="protein sequence ID" value="GFR41141.1"/>
    <property type="molecule type" value="Genomic_DNA"/>
</dbReference>